<comment type="caution">
    <text evidence="3">The sequence shown here is derived from an EMBL/GenBank/DDBJ whole genome shotgun (WGS) entry which is preliminary data.</text>
</comment>
<dbReference type="OrthoDB" id="272738at2759"/>
<gene>
    <name evidence="3" type="ORF">ABL78_7787</name>
</gene>
<dbReference type="AlphaFoldDB" id="A0A0N0P331"/>
<evidence type="ECO:0000313" key="4">
    <source>
        <dbReference type="Proteomes" id="UP000038009"/>
    </source>
</evidence>
<proteinExistence type="predicted"/>
<dbReference type="OMA" id="EWVNIPF"/>
<dbReference type="EMBL" id="LJSK01000420">
    <property type="protein sequence ID" value="KPI83187.1"/>
    <property type="molecule type" value="Genomic_DNA"/>
</dbReference>
<accession>A0A0N0P331</accession>
<dbReference type="PANTHER" id="PTHR45615:SF80">
    <property type="entry name" value="GRIP DOMAIN-CONTAINING PROTEIN"/>
    <property type="match status" value="1"/>
</dbReference>
<feature type="coiled-coil region" evidence="1">
    <location>
        <begin position="763"/>
        <end position="819"/>
    </location>
</feature>
<dbReference type="Proteomes" id="UP000038009">
    <property type="component" value="Unassembled WGS sequence"/>
</dbReference>
<feature type="compositionally biased region" description="Low complexity" evidence="2">
    <location>
        <begin position="1088"/>
        <end position="1104"/>
    </location>
</feature>
<evidence type="ECO:0000313" key="3">
    <source>
        <dbReference type="EMBL" id="KPI83187.1"/>
    </source>
</evidence>
<sequence>MMGYEGRSLLLDDGEEWVNIPFVVREFMRQLNDEVQASRSAMESMRQEQKEVNVLLRRVIQKQADLELDNTRNTLSLNRATHTTQDERHKRHSEQIHYLRKKQEKLDEKVQQLAASVSAASQVEAPTPVGPSNAELVNRIDTLSSKVDGCDKQLREHVKASQDAQRVTENLVSSSIAAAVSESGKSLREQISSFDVRLMAAEKVAEAYKVKLEAQNQESKKLRSLCGDLSDVVEKDRQVNKERLTACFQMVEKAETLYAAQRSGVEADINRLEGVIGASAERIRSDAKSSYVELRDFVKGEQHGIIVRCNELAEELLSVKEQQKRLQEQLVSSETDSATLRTLRLTKELTARVTDLEADVEQHASDYLPRREYQKLQRDVEGALEALKASHEEMKCALHSQIQQLGRSVKVAQTEQGEDSDWLHNEVSRLGTVITNVTQQHEKQERQVTSLCDIVHNLSVVIGVFHTDRATSASKASEAKASATLAVSASHSAPPHAAATVTTATETASANTVLPPLWEAWQSQITKEVEAKLSVISPVQLRCERLSHQLNELTAKVDGGARYAQSIASQHMDQVRQSVRDEVSQQLQEHAALRELTPALAGVDAMKRRVAGLELEVQSAAARMERWRLDDAGGLSDGGFGVASSELLRRLAFAEDSVDGFKRRLLELGERVMEIEQYRNNATRTMHLLETRLQDQERAVAKLGTDLTAALESLLHTEESLSRHKETFSSQITEVRALLDGWKAEMTPLAQTNASAAGLDTAFNAMTNRVDDLQAELATLSSTVEQVSAEIPRDLAQQVQSVRADLRALREDCAAAEGRCSDETARCVKAATEATVRAKTEAEAVHSELRQRLSDKDGEIRALSEGLRAVEAAADVLKSSPHEAPVAAMALPPPSELKTALARCTEELRACHSRLDAQQHRIATLADEVQSAVTEKDAEARREWQVKADTLRDEVMAWGMAYAAAQVKNCLVEMRTLAAEAVRAASSNPEQVVEPAAKPTDEEEGKTAELRKLIDDAQHSLDSRLAGALSAQRRELDDAAHQIESVRVSHAELRREVRDALVTQQEDHEAVVRELRDALDDLKENTDAASCVAPPSSSAHSPLAERQNLPSAPLSEVAMERIAGNWKDDVLRSVHVDFYSKALLEERLENIWSSMVSLLSRKEDMTAVNEKLNGLHRLMQEEVQIGMEKLEDQLAGQLAEKVSLASLQDILEEHFMNPQVPAS</sequence>
<evidence type="ECO:0000256" key="2">
    <source>
        <dbReference type="SAM" id="MobiDB-lite"/>
    </source>
</evidence>
<feature type="coiled-coil region" evidence="1">
    <location>
        <begin position="198"/>
        <end position="225"/>
    </location>
</feature>
<reference evidence="3 4" key="1">
    <citation type="journal article" date="2015" name="PLoS Pathog.">
        <title>Leptomonas seymouri: Adaptations to the Dixenous Life Cycle Analyzed by Genome Sequencing, Transcriptome Profiling and Co-infection with Leishmania donovani.</title>
        <authorList>
            <person name="Kraeva N."/>
            <person name="Butenko A."/>
            <person name="Hlavacova J."/>
            <person name="Kostygov A."/>
            <person name="Myskova J."/>
            <person name="Grybchuk D."/>
            <person name="Lestinova T."/>
            <person name="Votypka J."/>
            <person name="Volf P."/>
            <person name="Opperdoes F."/>
            <person name="Flegontov P."/>
            <person name="Lukes J."/>
            <person name="Yurchenko V."/>
        </authorList>
    </citation>
    <scope>NUCLEOTIDE SEQUENCE [LARGE SCALE GENOMIC DNA]</scope>
    <source>
        <strain evidence="3 4">ATCC 30220</strain>
    </source>
</reference>
<evidence type="ECO:0000256" key="1">
    <source>
        <dbReference type="SAM" id="Coils"/>
    </source>
</evidence>
<keyword evidence="4" id="KW-1185">Reference proteome</keyword>
<feature type="region of interest" description="Disordered" evidence="2">
    <location>
        <begin position="1086"/>
        <end position="1107"/>
    </location>
</feature>
<name>A0A0N0P331_LEPSE</name>
<feature type="coiled-coil region" evidence="1">
    <location>
        <begin position="603"/>
        <end position="630"/>
    </location>
</feature>
<organism evidence="3 4">
    <name type="scientific">Leptomonas seymouri</name>
    <dbReference type="NCBI Taxonomy" id="5684"/>
    <lineage>
        <taxon>Eukaryota</taxon>
        <taxon>Discoba</taxon>
        <taxon>Euglenozoa</taxon>
        <taxon>Kinetoplastea</taxon>
        <taxon>Metakinetoplastina</taxon>
        <taxon>Trypanosomatida</taxon>
        <taxon>Trypanosomatidae</taxon>
        <taxon>Leishmaniinae</taxon>
        <taxon>Leptomonas</taxon>
    </lineage>
</organism>
<dbReference type="VEuPathDB" id="TriTrypDB:Lsey_0420_0030"/>
<protein>
    <submittedName>
        <fullName evidence="3">Uncharacterized protein</fullName>
    </submittedName>
</protein>
<keyword evidence="1" id="KW-0175">Coiled coil</keyword>
<dbReference type="PANTHER" id="PTHR45615">
    <property type="entry name" value="MYOSIN HEAVY CHAIN, NON-MUSCLE"/>
    <property type="match status" value="1"/>
</dbReference>